<dbReference type="Pfam" id="PF01584">
    <property type="entry name" value="CheW"/>
    <property type="match status" value="1"/>
</dbReference>
<dbReference type="PANTHER" id="PTHR22617:SF23">
    <property type="entry name" value="CHEMOTAXIS PROTEIN CHEW"/>
    <property type="match status" value="1"/>
</dbReference>
<keyword evidence="3" id="KW-1185">Reference proteome</keyword>
<dbReference type="OrthoDB" id="115049at2157"/>
<dbReference type="SMART" id="SM00260">
    <property type="entry name" value="CheW"/>
    <property type="match status" value="1"/>
</dbReference>
<dbReference type="KEGG" id="teu:TEU_11665"/>
<evidence type="ECO:0000259" key="1">
    <source>
        <dbReference type="PROSITE" id="PS50851"/>
    </source>
</evidence>
<dbReference type="Gene3D" id="2.40.50.180">
    <property type="entry name" value="CheA-289, Domain 4"/>
    <property type="match status" value="1"/>
</dbReference>
<reference evidence="2 3" key="1">
    <citation type="journal article" date="2015" name="Int. J. Syst. Evol. Microbiol.">
        <title>Thermococcus eurythermalis sp. nov., a conditional piezophilic hyperthermophilic archaeon with a wide temperature range isolated from an oil-immersed chimney in the Guaymas Basin.</title>
        <authorList>
            <person name="Zhao W."/>
            <person name="Zeng X."/>
            <person name="Xiao X."/>
        </authorList>
    </citation>
    <scope>NUCLEOTIDE SEQUENCE [LARGE SCALE GENOMIC DNA]</scope>
    <source>
        <strain evidence="2 3">A501</strain>
    </source>
</reference>
<organism evidence="2 3">
    <name type="scientific">Thermococcus eurythermalis</name>
    <dbReference type="NCBI Taxonomy" id="1505907"/>
    <lineage>
        <taxon>Archaea</taxon>
        <taxon>Methanobacteriati</taxon>
        <taxon>Methanobacteriota</taxon>
        <taxon>Thermococci</taxon>
        <taxon>Thermococcales</taxon>
        <taxon>Thermococcaceae</taxon>
        <taxon>Thermococcus</taxon>
    </lineage>
</organism>
<dbReference type="InterPro" id="IPR002545">
    <property type="entry name" value="CheW-lke_dom"/>
</dbReference>
<evidence type="ECO:0000313" key="3">
    <source>
        <dbReference type="Proteomes" id="UP000029980"/>
    </source>
</evidence>
<proteinExistence type="predicted"/>
<dbReference type="InterPro" id="IPR039315">
    <property type="entry name" value="CheW"/>
</dbReference>
<dbReference type="SUPFAM" id="SSF50341">
    <property type="entry name" value="CheW-like"/>
    <property type="match status" value="1"/>
</dbReference>
<dbReference type="RefSeq" id="WP_050003889.1">
    <property type="nucleotide sequence ID" value="NZ_CP008887.1"/>
</dbReference>
<name>A0A097QWQ7_9EURY</name>
<dbReference type="GO" id="GO:0006935">
    <property type="term" value="P:chemotaxis"/>
    <property type="evidence" value="ECO:0007669"/>
    <property type="project" value="InterPro"/>
</dbReference>
<dbReference type="AlphaFoldDB" id="A0A097QWQ7"/>
<dbReference type="EMBL" id="CP008887">
    <property type="protein sequence ID" value="AIU70929.1"/>
    <property type="molecule type" value="Genomic_DNA"/>
</dbReference>
<dbReference type="PANTHER" id="PTHR22617">
    <property type="entry name" value="CHEMOTAXIS SENSOR HISTIDINE KINASE-RELATED"/>
    <property type="match status" value="1"/>
</dbReference>
<dbReference type="GeneID" id="25154084"/>
<sequence length="146" mass="16390">MGEVQVVAFMVGNEEFCLDISKVREIKEMMPITRVPNAPDFVEGVINLRGQITTVVNLKKLLGYYDIDEDLSKKKIIIAEVKDEVVGIIVDAVSDVITLTDEQIEQPPKTLASRVDIRYIKGIAKINDGERLLIMIDLDKLLGDEF</sequence>
<dbReference type="Gene3D" id="2.30.30.40">
    <property type="entry name" value="SH3 Domains"/>
    <property type="match status" value="1"/>
</dbReference>
<dbReference type="GO" id="GO:0005829">
    <property type="term" value="C:cytosol"/>
    <property type="evidence" value="ECO:0007669"/>
    <property type="project" value="TreeGrafter"/>
</dbReference>
<dbReference type="STRING" id="1505907.TEU_11665"/>
<dbReference type="InterPro" id="IPR036061">
    <property type="entry name" value="CheW-like_dom_sf"/>
</dbReference>
<gene>
    <name evidence="2" type="ORF">TEU_11665</name>
</gene>
<dbReference type="CDD" id="cd00732">
    <property type="entry name" value="CheW"/>
    <property type="match status" value="1"/>
</dbReference>
<accession>A0A097QWQ7</accession>
<dbReference type="Proteomes" id="UP000029980">
    <property type="component" value="Chromosome"/>
</dbReference>
<dbReference type="HOGENOM" id="CLU_048995_3_1_2"/>
<feature type="domain" description="CheW-like" evidence="1">
    <location>
        <begin position="3"/>
        <end position="146"/>
    </location>
</feature>
<dbReference type="GO" id="GO:0007165">
    <property type="term" value="P:signal transduction"/>
    <property type="evidence" value="ECO:0007669"/>
    <property type="project" value="InterPro"/>
</dbReference>
<protein>
    <submittedName>
        <fullName evidence="2">Chemotaxis protein CheW</fullName>
    </submittedName>
</protein>
<evidence type="ECO:0000313" key="2">
    <source>
        <dbReference type="EMBL" id="AIU70929.1"/>
    </source>
</evidence>
<dbReference type="PROSITE" id="PS50851">
    <property type="entry name" value="CHEW"/>
    <property type="match status" value="1"/>
</dbReference>